<proteinExistence type="predicted"/>
<evidence type="ECO:0000313" key="4">
    <source>
        <dbReference type="EMBL" id="CAB4221769.1"/>
    </source>
</evidence>
<dbReference type="EMBL" id="LR797505">
    <property type="protein sequence ID" value="CAB4221769.1"/>
    <property type="molecule type" value="Genomic_DNA"/>
</dbReference>
<evidence type="ECO:0000313" key="3">
    <source>
        <dbReference type="EMBL" id="CAB4189726.1"/>
    </source>
</evidence>
<gene>
    <name evidence="2" type="ORF">UFOVP1045_56</name>
    <name evidence="3" type="ORF">UFOVP1194_10</name>
    <name evidence="4" type="ORF">UFOVP1641_6</name>
    <name evidence="1" type="ORF">UFOVP466_9</name>
</gene>
<protein>
    <submittedName>
        <fullName evidence="4">Uncharacterized protein</fullName>
    </submittedName>
</protein>
<sequence length="119" mass="13145">MTTTSEIKPADIILQQLGGSRRLSVMVGAYDFYSDNGGRTLRFRFKGCPVANLCKVTLEASDTYTVKLEKLGRMSRKTYTIPVTVAAEFDDVYAENLRGVIERATGLYLSMGTMGTMGR</sequence>
<name>A0A6J5T2I0_9CAUD</name>
<organism evidence="4">
    <name type="scientific">uncultured Caudovirales phage</name>
    <dbReference type="NCBI Taxonomy" id="2100421"/>
    <lineage>
        <taxon>Viruses</taxon>
        <taxon>Duplodnaviria</taxon>
        <taxon>Heunggongvirae</taxon>
        <taxon>Uroviricota</taxon>
        <taxon>Caudoviricetes</taxon>
        <taxon>Peduoviridae</taxon>
        <taxon>Maltschvirus</taxon>
        <taxon>Maltschvirus maltsch</taxon>
    </lineage>
</organism>
<dbReference type="EMBL" id="LR797152">
    <property type="protein sequence ID" value="CAB4189726.1"/>
    <property type="molecule type" value="Genomic_DNA"/>
</dbReference>
<dbReference type="EMBL" id="LR796996">
    <property type="protein sequence ID" value="CAB4180587.1"/>
    <property type="molecule type" value="Genomic_DNA"/>
</dbReference>
<evidence type="ECO:0000313" key="1">
    <source>
        <dbReference type="EMBL" id="CAB4143899.1"/>
    </source>
</evidence>
<accession>A0A6J5T2I0</accession>
<evidence type="ECO:0000313" key="2">
    <source>
        <dbReference type="EMBL" id="CAB4180587.1"/>
    </source>
</evidence>
<dbReference type="EMBL" id="LR796439">
    <property type="protein sequence ID" value="CAB4143899.1"/>
    <property type="molecule type" value="Genomic_DNA"/>
</dbReference>
<reference evidence="4" key="1">
    <citation type="submission" date="2020-05" db="EMBL/GenBank/DDBJ databases">
        <authorList>
            <person name="Chiriac C."/>
            <person name="Salcher M."/>
            <person name="Ghai R."/>
            <person name="Kavagutti S V."/>
        </authorList>
    </citation>
    <scope>NUCLEOTIDE SEQUENCE</scope>
</reference>